<keyword evidence="2" id="KW-1185">Reference proteome</keyword>
<dbReference type="AlphaFoldDB" id="A0A2D0NBM5"/>
<dbReference type="OrthoDB" id="1491368at2"/>
<accession>A0A2D0NBM5</accession>
<reference evidence="1 2" key="1">
    <citation type="submission" date="2017-10" db="EMBL/GenBank/DDBJ databases">
        <title>The draft genome sequence of Lewinella nigricans NBRC 102662.</title>
        <authorList>
            <person name="Wang K."/>
        </authorList>
    </citation>
    <scope>NUCLEOTIDE SEQUENCE [LARGE SCALE GENOMIC DNA]</scope>
    <source>
        <strain evidence="1 2">NBRC 102662</strain>
    </source>
</reference>
<comment type="caution">
    <text evidence="1">The sequence shown here is derived from an EMBL/GenBank/DDBJ whole genome shotgun (WGS) entry which is preliminary data.</text>
</comment>
<dbReference type="PANTHER" id="PTHR39180:SF2">
    <property type="entry name" value="DUF1641 DOMAIN-CONTAINING PROTEIN"/>
    <property type="match status" value="1"/>
</dbReference>
<dbReference type="Pfam" id="PF07849">
    <property type="entry name" value="DUF1641"/>
    <property type="match status" value="1"/>
</dbReference>
<organism evidence="1 2">
    <name type="scientific">Flavilitoribacter nigricans (strain ATCC 23147 / DSM 23189 / NBRC 102662 / NCIMB 1420 / SS-2)</name>
    <name type="common">Lewinella nigricans</name>
    <dbReference type="NCBI Taxonomy" id="1122177"/>
    <lineage>
        <taxon>Bacteria</taxon>
        <taxon>Pseudomonadati</taxon>
        <taxon>Bacteroidota</taxon>
        <taxon>Saprospiria</taxon>
        <taxon>Saprospirales</taxon>
        <taxon>Lewinellaceae</taxon>
        <taxon>Flavilitoribacter</taxon>
    </lineage>
</organism>
<dbReference type="EMBL" id="PDUD01000019">
    <property type="protein sequence ID" value="PHN05911.1"/>
    <property type="molecule type" value="Genomic_DNA"/>
</dbReference>
<evidence type="ECO:0000313" key="2">
    <source>
        <dbReference type="Proteomes" id="UP000223913"/>
    </source>
</evidence>
<proteinExistence type="predicted"/>
<dbReference type="InterPro" id="IPR012440">
    <property type="entry name" value="DUF1641"/>
</dbReference>
<dbReference type="Proteomes" id="UP000223913">
    <property type="component" value="Unassembled WGS sequence"/>
</dbReference>
<name>A0A2D0NBM5_FLAN2</name>
<sequence>MEMSGNGTSVSWLESEAGKQVQARLSEPRTLEAIDHLLERIDTLETAVDKLSDALRQGPGMVAMVGDMVDEGYRQADAQGVSIDERLKSALKIAEKLTAPEMVAKIDGLISMTDQLPGMMAMVGDMADETYRQADARGVSIDQRLGVALRMAEQLTAPEMAAQLENALQLSQQMPGMVAMMVDMVDEGMKRAVESGFDPQTLTRVAGAANSALTEAYAEPPARVGGIFSMLRALKDPDRQKGMGFLLNFLKHFGQKI</sequence>
<dbReference type="PANTHER" id="PTHR39180">
    <property type="match status" value="1"/>
</dbReference>
<gene>
    <name evidence="1" type="ORF">CRP01_13090</name>
</gene>
<dbReference type="RefSeq" id="WP_099150504.1">
    <property type="nucleotide sequence ID" value="NZ_PDUD01000019.1"/>
</dbReference>
<protein>
    <recommendedName>
        <fullName evidence="3">DUF1641 domain-containing protein</fullName>
    </recommendedName>
</protein>
<evidence type="ECO:0008006" key="3">
    <source>
        <dbReference type="Google" id="ProtNLM"/>
    </source>
</evidence>
<evidence type="ECO:0000313" key="1">
    <source>
        <dbReference type="EMBL" id="PHN05911.1"/>
    </source>
</evidence>